<protein>
    <recommendedName>
        <fullName evidence="2">Transposase-associated domain-containing protein</fullName>
    </recommendedName>
</protein>
<proteinExistence type="predicted"/>
<feature type="region of interest" description="Disordered" evidence="1">
    <location>
        <begin position="177"/>
        <end position="203"/>
    </location>
</feature>
<gene>
    <name evidence="3" type="ORF">PIB30_030831</name>
</gene>
<feature type="compositionally biased region" description="Acidic residues" evidence="1">
    <location>
        <begin position="219"/>
        <end position="254"/>
    </location>
</feature>
<organism evidence="3 4">
    <name type="scientific">Stylosanthes scabra</name>
    <dbReference type="NCBI Taxonomy" id="79078"/>
    <lineage>
        <taxon>Eukaryota</taxon>
        <taxon>Viridiplantae</taxon>
        <taxon>Streptophyta</taxon>
        <taxon>Embryophyta</taxon>
        <taxon>Tracheophyta</taxon>
        <taxon>Spermatophyta</taxon>
        <taxon>Magnoliopsida</taxon>
        <taxon>eudicotyledons</taxon>
        <taxon>Gunneridae</taxon>
        <taxon>Pentapetalae</taxon>
        <taxon>rosids</taxon>
        <taxon>fabids</taxon>
        <taxon>Fabales</taxon>
        <taxon>Fabaceae</taxon>
        <taxon>Papilionoideae</taxon>
        <taxon>50 kb inversion clade</taxon>
        <taxon>dalbergioids sensu lato</taxon>
        <taxon>Dalbergieae</taxon>
        <taxon>Pterocarpus clade</taxon>
        <taxon>Stylosanthes</taxon>
    </lineage>
</organism>
<dbReference type="InterPro" id="IPR029480">
    <property type="entry name" value="Transpos_assoc"/>
</dbReference>
<comment type="caution">
    <text evidence="3">The sequence shown here is derived from an EMBL/GenBank/DDBJ whole genome shotgun (WGS) entry which is preliminary data.</text>
</comment>
<dbReference type="Pfam" id="PF13963">
    <property type="entry name" value="Transpos_assoc"/>
    <property type="match status" value="1"/>
</dbReference>
<evidence type="ECO:0000313" key="4">
    <source>
        <dbReference type="Proteomes" id="UP001341840"/>
    </source>
</evidence>
<sequence>MNGVDGFVAHVFTLEEFRVAGVSRCPCSKCCLLNWIGPQEMTLHLYRNGFNLGYWIWTSHGEMDEDNINRFETRAQRRSERVSRPLFEGCVHSKLSACVRMMSIKAESNLTQESVDKLATYCSELIPGQTEHPRSHYDTQQVYYLPYPGKCKSNWAVVVKTKPRGRLETELPENLEPFQVDVPNPARPVPNTEPPETLVNPLADNDVVLVQLSNRLIEEEQNEEPDGDTEEEELVEDDISSSEPEEEPILPDSD</sequence>
<feature type="domain" description="Transposase-associated" evidence="2">
    <location>
        <begin position="2"/>
        <end position="62"/>
    </location>
</feature>
<feature type="region of interest" description="Disordered" evidence="1">
    <location>
        <begin position="216"/>
        <end position="254"/>
    </location>
</feature>
<accession>A0ABU6TDH7</accession>
<name>A0ABU6TDH7_9FABA</name>
<evidence type="ECO:0000256" key="1">
    <source>
        <dbReference type="SAM" id="MobiDB-lite"/>
    </source>
</evidence>
<evidence type="ECO:0000313" key="3">
    <source>
        <dbReference type="EMBL" id="MED6146038.1"/>
    </source>
</evidence>
<dbReference type="EMBL" id="JASCZI010090751">
    <property type="protein sequence ID" value="MED6146038.1"/>
    <property type="molecule type" value="Genomic_DNA"/>
</dbReference>
<reference evidence="3 4" key="1">
    <citation type="journal article" date="2023" name="Plants (Basel)">
        <title>Bridging the Gap: Combining Genomics and Transcriptomics Approaches to Understand Stylosanthes scabra, an Orphan Legume from the Brazilian Caatinga.</title>
        <authorList>
            <person name="Ferreira-Neto J.R.C."/>
            <person name="da Silva M.D."/>
            <person name="Binneck E."/>
            <person name="de Melo N.F."/>
            <person name="da Silva R.H."/>
            <person name="de Melo A.L.T.M."/>
            <person name="Pandolfi V."/>
            <person name="Bustamante F.O."/>
            <person name="Brasileiro-Vidal A.C."/>
            <person name="Benko-Iseppon A.M."/>
        </authorList>
    </citation>
    <scope>NUCLEOTIDE SEQUENCE [LARGE SCALE GENOMIC DNA]</scope>
    <source>
        <tissue evidence="3">Leaves</tissue>
    </source>
</reference>
<keyword evidence="4" id="KW-1185">Reference proteome</keyword>
<dbReference type="Proteomes" id="UP001341840">
    <property type="component" value="Unassembled WGS sequence"/>
</dbReference>
<evidence type="ECO:0000259" key="2">
    <source>
        <dbReference type="Pfam" id="PF13963"/>
    </source>
</evidence>